<dbReference type="InterPro" id="IPR017452">
    <property type="entry name" value="GPCR_Rhodpsn_7TM"/>
</dbReference>
<keyword evidence="9 10" id="KW-0807">Transducer</keyword>
<accession>A0A835CVJ2</accession>
<keyword evidence="5 10" id="KW-0297">G-protein coupled receptor</keyword>
<sequence length="437" mass="48965">MNMDINAMSTMTTNINNIDVAPANATLPPSLTFTNHSLTVVIIYCMCFIIAAVGNLTVFVTLSRGRYRKSRISLMICHLSAADLVVTFIMIPVEVSWRLTVQWVAGNIACKVFSFLRAFGLYLSSNILVCVSLDRYFAVLHPLRVTDAKRRGKIMLTIAWISSVIYATPQYFIFHVSTHPEFPNFHQCVTFESLDKKSENLYAIFCVLAMYFIPLIIICWAYTKILCEITSKSRGLDQVIPKSNSSNTCDSTGTSTTGSRMRLRRSDMSCIERARSRTLKMTITIVAVFILCWTPYVGMLLWYTIDRPSAEKVDSRIQEFLFLMAVSNSCANPLVYGSYAIDFRKECCRCFLPYPTASSSRRMEGAYELANRNANGGMIRVKKNPGVSSVICAVIPDILKGKDSKSTQYSGTALLPMNSDRQRISESLSSKKSLTVV</sequence>
<comment type="subcellular location">
    <subcellularLocation>
        <location evidence="1 10">Cell membrane</location>
        <topology evidence="1 10">Multi-pass membrane protein</topology>
    </subcellularLocation>
</comment>
<evidence type="ECO:0000256" key="7">
    <source>
        <dbReference type="ARBA" id="ARBA00023170"/>
    </source>
</evidence>
<proteinExistence type="inferred from homology"/>
<feature type="transmembrane region" description="Helical" evidence="10">
    <location>
        <begin position="201"/>
        <end position="223"/>
    </location>
</feature>
<feature type="transmembrane region" description="Helical" evidence="10">
    <location>
        <begin position="113"/>
        <end position="133"/>
    </location>
</feature>
<dbReference type="AlphaFoldDB" id="A0A835CVJ2"/>
<organism evidence="12 13">
    <name type="scientific">Aphidius gifuensis</name>
    <name type="common">Parasitoid wasp</name>
    <dbReference type="NCBI Taxonomy" id="684658"/>
    <lineage>
        <taxon>Eukaryota</taxon>
        <taxon>Metazoa</taxon>
        <taxon>Ecdysozoa</taxon>
        <taxon>Arthropoda</taxon>
        <taxon>Hexapoda</taxon>
        <taxon>Insecta</taxon>
        <taxon>Pterygota</taxon>
        <taxon>Neoptera</taxon>
        <taxon>Endopterygota</taxon>
        <taxon>Hymenoptera</taxon>
        <taxon>Apocrita</taxon>
        <taxon>Ichneumonoidea</taxon>
        <taxon>Braconidae</taxon>
        <taxon>Aphidiinae</taxon>
        <taxon>Aphidius</taxon>
    </lineage>
</organism>
<dbReference type="CDD" id="cd15382">
    <property type="entry name" value="7tmA_AKHR"/>
    <property type="match status" value="1"/>
</dbReference>
<evidence type="ECO:0000256" key="3">
    <source>
        <dbReference type="ARBA" id="ARBA00022692"/>
    </source>
</evidence>
<dbReference type="EMBL" id="JACMRX010000001">
    <property type="protein sequence ID" value="KAF7998144.1"/>
    <property type="molecule type" value="Genomic_DNA"/>
</dbReference>
<dbReference type="Proteomes" id="UP000639338">
    <property type="component" value="Unassembled WGS sequence"/>
</dbReference>
<dbReference type="PANTHER" id="PTHR45695:SF22">
    <property type="entry name" value="G-PROTEIN COUPLED RECEPTORS FAMILY 1 PROFILE DOMAIN-CONTAINING PROTEIN"/>
    <property type="match status" value="1"/>
</dbReference>
<evidence type="ECO:0000259" key="11">
    <source>
        <dbReference type="PROSITE" id="PS50262"/>
    </source>
</evidence>
<dbReference type="InterPro" id="IPR000276">
    <property type="entry name" value="GPCR_Rhodpsn"/>
</dbReference>
<dbReference type="PROSITE" id="PS00237">
    <property type="entry name" value="G_PROTEIN_RECEP_F1_1"/>
    <property type="match status" value="1"/>
</dbReference>
<evidence type="ECO:0000256" key="10">
    <source>
        <dbReference type="RuleBase" id="RU046427"/>
    </source>
</evidence>
<comment type="caution">
    <text evidence="12">The sequence shown here is derived from an EMBL/GenBank/DDBJ whole genome shotgun (WGS) entry which is preliminary data.</text>
</comment>
<evidence type="ECO:0000256" key="4">
    <source>
        <dbReference type="ARBA" id="ARBA00022989"/>
    </source>
</evidence>
<evidence type="ECO:0000313" key="12">
    <source>
        <dbReference type="EMBL" id="KAF7998144.1"/>
    </source>
</evidence>
<keyword evidence="6 10" id="KW-0472">Membrane</keyword>
<dbReference type="GO" id="GO:0005000">
    <property type="term" value="F:vasopressin receptor activity"/>
    <property type="evidence" value="ECO:0007669"/>
    <property type="project" value="InterPro"/>
</dbReference>
<gene>
    <name evidence="12" type="ORF">HCN44_009542</name>
</gene>
<dbReference type="GO" id="GO:0005886">
    <property type="term" value="C:plasma membrane"/>
    <property type="evidence" value="ECO:0007669"/>
    <property type="project" value="UniProtKB-SubCell"/>
</dbReference>
<dbReference type="Pfam" id="PF00001">
    <property type="entry name" value="7tm_1"/>
    <property type="match status" value="1"/>
</dbReference>
<feature type="transmembrane region" description="Helical" evidence="10">
    <location>
        <begin position="154"/>
        <end position="174"/>
    </location>
</feature>
<keyword evidence="3 10" id="KW-0812">Transmembrane</keyword>
<keyword evidence="8 10" id="KW-0325">Glycoprotein</keyword>
<dbReference type="SMART" id="SM01381">
    <property type="entry name" value="7TM_GPCR_Srsx"/>
    <property type="match status" value="1"/>
</dbReference>
<keyword evidence="4 10" id="KW-1133">Transmembrane helix</keyword>
<dbReference type="SUPFAM" id="SSF81321">
    <property type="entry name" value="Family A G protein-coupled receptor-like"/>
    <property type="match status" value="1"/>
</dbReference>
<feature type="domain" description="G-protein coupled receptors family 1 profile" evidence="11">
    <location>
        <begin position="54"/>
        <end position="336"/>
    </location>
</feature>
<dbReference type="PROSITE" id="PS50262">
    <property type="entry name" value="G_PROTEIN_RECEP_F1_2"/>
    <property type="match status" value="1"/>
</dbReference>
<dbReference type="InterPro" id="IPR001817">
    <property type="entry name" value="Vasoprsn_rcpt"/>
</dbReference>
<feature type="transmembrane region" description="Helical" evidence="10">
    <location>
        <begin position="283"/>
        <end position="305"/>
    </location>
</feature>
<protein>
    <recommendedName>
        <fullName evidence="11">G-protein coupled receptors family 1 profile domain-containing protein</fullName>
    </recommendedName>
</protein>
<keyword evidence="2" id="KW-1003">Cell membrane</keyword>
<evidence type="ECO:0000313" key="13">
    <source>
        <dbReference type="Proteomes" id="UP000639338"/>
    </source>
</evidence>
<dbReference type="OrthoDB" id="6435638at2759"/>
<evidence type="ECO:0000256" key="1">
    <source>
        <dbReference type="ARBA" id="ARBA00004651"/>
    </source>
</evidence>
<evidence type="ECO:0000256" key="8">
    <source>
        <dbReference type="ARBA" id="ARBA00023180"/>
    </source>
</evidence>
<evidence type="ECO:0000256" key="5">
    <source>
        <dbReference type="ARBA" id="ARBA00023040"/>
    </source>
</evidence>
<evidence type="ECO:0000256" key="9">
    <source>
        <dbReference type="ARBA" id="ARBA00023224"/>
    </source>
</evidence>
<keyword evidence="7 10" id="KW-0675">Receptor</keyword>
<dbReference type="PANTHER" id="PTHR45695">
    <property type="entry name" value="LEUCOKININ RECEPTOR-RELATED"/>
    <property type="match status" value="1"/>
</dbReference>
<dbReference type="PRINTS" id="PR00896">
    <property type="entry name" value="VASOPRESSINR"/>
</dbReference>
<name>A0A835CVJ2_APHGI</name>
<feature type="transmembrane region" description="Helical" evidence="10">
    <location>
        <begin position="317"/>
        <end position="336"/>
    </location>
</feature>
<evidence type="ECO:0000256" key="2">
    <source>
        <dbReference type="ARBA" id="ARBA00022475"/>
    </source>
</evidence>
<comment type="similarity">
    <text evidence="10">Belongs to the G-protein coupled receptor 1 family. Vasopressin/oxytocin receptor subfamily.</text>
</comment>
<evidence type="ECO:0000256" key="6">
    <source>
        <dbReference type="ARBA" id="ARBA00023136"/>
    </source>
</evidence>
<dbReference type="Gene3D" id="1.20.1070.10">
    <property type="entry name" value="Rhodopsin 7-helix transmembrane proteins"/>
    <property type="match status" value="1"/>
</dbReference>
<keyword evidence="13" id="KW-1185">Reference proteome</keyword>
<reference evidence="12 13" key="1">
    <citation type="submission" date="2020-08" db="EMBL/GenBank/DDBJ databases">
        <title>Aphidius gifuensis genome sequencing and assembly.</title>
        <authorList>
            <person name="Du Z."/>
        </authorList>
    </citation>
    <scope>NUCLEOTIDE SEQUENCE [LARGE SCALE GENOMIC DNA]</scope>
    <source>
        <strain evidence="12">YNYX2018</strain>
        <tissue evidence="12">Adults</tissue>
    </source>
</reference>
<feature type="transmembrane region" description="Helical" evidence="10">
    <location>
        <begin position="72"/>
        <end position="93"/>
    </location>
</feature>
<feature type="transmembrane region" description="Helical" evidence="10">
    <location>
        <begin position="38"/>
        <end position="60"/>
    </location>
</feature>
<dbReference type="PRINTS" id="PR00237">
    <property type="entry name" value="GPCRRHODOPSN"/>
</dbReference>